<keyword evidence="2" id="KW-1185">Reference proteome</keyword>
<organism evidence="1 2">
    <name type="scientific">Ameca splendens</name>
    <dbReference type="NCBI Taxonomy" id="208324"/>
    <lineage>
        <taxon>Eukaryota</taxon>
        <taxon>Metazoa</taxon>
        <taxon>Chordata</taxon>
        <taxon>Craniata</taxon>
        <taxon>Vertebrata</taxon>
        <taxon>Euteleostomi</taxon>
        <taxon>Actinopterygii</taxon>
        <taxon>Neopterygii</taxon>
        <taxon>Teleostei</taxon>
        <taxon>Neoteleostei</taxon>
        <taxon>Acanthomorphata</taxon>
        <taxon>Ovalentaria</taxon>
        <taxon>Atherinomorphae</taxon>
        <taxon>Cyprinodontiformes</taxon>
        <taxon>Goodeidae</taxon>
        <taxon>Ameca</taxon>
    </lineage>
</organism>
<name>A0ABV0XWZ2_9TELE</name>
<dbReference type="Proteomes" id="UP001469553">
    <property type="component" value="Unassembled WGS sequence"/>
</dbReference>
<gene>
    <name evidence="1" type="ORF">AMECASPLE_035925</name>
</gene>
<dbReference type="EMBL" id="JAHRIP010014912">
    <property type="protein sequence ID" value="MEQ2285830.1"/>
    <property type="molecule type" value="Genomic_DNA"/>
</dbReference>
<sequence>MCRCLPPLLELGERGYLLGSARELAPWESILPPLVLPSPSLDTSLCQIHHTTTHVGWVAPASLECRKDLIGMRLCFGGGAGRLACLVWRGVQCGSVGGQHAGAPPGFGCGVGRVPSPWRAVVAFLQCLLLWLWPLAGRQDAVGGRVVGAV</sequence>
<proteinExistence type="predicted"/>
<comment type="caution">
    <text evidence="1">The sequence shown here is derived from an EMBL/GenBank/DDBJ whole genome shotgun (WGS) entry which is preliminary data.</text>
</comment>
<evidence type="ECO:0000313" key="2">
    <source>
        <dbReference type="Proteomes" id="UP001469553"/>
    </source>
</evidence>
<reference evidence="1 2" key="1">
    <citation type="submission" date="2021-06" db="EMBL/GenBank/DDBJ databases">
        <authorList>
            <person name="Palmer J.M."/>
        </authorList>
    </citation>
    <scope>NUCLEOTIDE SEQUENCE [LARGE SCALE GENOMIC DNA]</scope>
    <source>
        <strain evidence="1 2">AS_MEX2019</strain>
        <tissue evidence="1">Muscle</tissue>
    </source>
</reference>
<protein>
    <submittedName>
        <fullName evidence="1">Uncharacterized protein</fullName>
    </submittedName>
</protein>
<evidence type="ECO:0000313" key="1">
    <source>
        <dbReference type="EMBL" id="MEQ2285830.1"/>
    </source>
</evidence>
<accession>A0ABV0XWZ2</accession>